<keyword evidence="11" id="KW-1185">Reference proteome</keyword>
<dbReference type="InterPro" id="IPR003663">
    <property type="entry name" value="Sugar/inositol_transpt"/>
</dbReference>
<dbReference type="AlphaFoldDB" id="A0A0U1M1D4"/>
<dbReference type="PROSITE" id="PS50850">
    <property type="entry name" value="MFS"/>
    <property type="match status" value="1"/>
</dbReference>
<evidence type="ECO:0000256" key="5">
    <source>
        <dbReference type="ARBA" id="ARBA00022989"/>
    </source>
</evidence>
<keyword evidence="4 8" id="KW-0812">Transmembrane</keyword>
<feature type="transmembrane region" description="Helical" evidence="8">
    <location>
        <begin position="362"/>
        <end position="386"/>
    </location>
</feature>
<name>A0A0U1M1D4_TALIS</name>
<reference evidence="10 11" key="1">
    <citation type="submission" date="2015-04" db="EMBL/GenBank/DDBJ databases">
        <authorList>
            <person name="Syromyatnikov M.Y."/>
            <person name="Popov V.N."/>
        </authorList>
    </citation>
    <scope>NUCLEOTIDE SEQUENCE [LARGE SCALE GENOMIC DNA]</scope>
    <source>
        <strain evidence="10">WF-38-12</strain>
    </source>
</reference>
<dbReference type="Pfam" id="PF00083">
    <property type="entry name" value="Sugar_tr"/>
    <property type="match status" value="1"/>
</dbReference>
<evidence type="ECO:0000256" key="8">
    <source>
        <dbReference type="SAM" id="Phobius"/>
    </source>
</evidence>
<keyword evidence="6 8" id="KW-0472">Membrane</keyword>
<evidence type="ECO:0000256" key="4">
    <source>
        <dbReference type="ARBA" id="ARBA00022692"/>
    </source>
</evidence>
<organism evidence="10 11">
    <name type="scientific">Talaromyces islandicus</name>
    <name type="common">Penicillium islandicum</name>
    <dbReference type="NCBI Taxonomy" id="28573"/>
    <lineage>
        <taxon>Eukaryota</taxon>
        <taxon>Fungi</taxon>
        <taxon>Dikarya</taxon>
        <taxon>Ascomycota</taxon>
        <taxon>Pezizomycotina</taxon>
        <taxon>Eurotiomycetes</taxon>
        <taxon>Eurotiomycetidae</taxon>
        <taxon>Eurotiales</taxon>
        <taxon>Trichocomaceae</taxon>
        <taxon>Talaromyces</taxon>
        <taxon>Talaromyces sect. Islandici</taxon>
    </lineage>
</organism>
<feature type="domain" description="Major facilitator superfamily (MFS) profile" evidence="9">
    <location>
        <begin position="11"/>
        <end position="452"/>
    </location>
</feature>
<evidence type="ECO:0000256" key="2">
    <source>
        <dbReference type="ARBA" id="ARBA00010992"/>
    </source>
</evidence>
<evidence type="ECO:0000313" key="10">
    <source>
        <dbReference type="EMBL" id="CRG88781.1"/>
    </source>
</evidence>
<feature type="transmembrane region" description="Helical" evidence="8">
    <location>
        <begin position="427"/>
        <end position="448"/>
    </location>
</feature>
<protein>
    <submittedName>
        <fullName evidence="10">Putative quinate permease</fullName>
    </submittedName>
</protein>
<feature type="transmembrane region" description="Helical" evidence="8">
    <location>
        <begin position="330"/>
        <end position="350"/>
    </location>
</feature>
<dbReference type="GO" id="GO:0016020">
    <property type="term" value="C:membrane"/>
    <property type="evidence" value="ECO:0007669"/>
    <property type="project" value="UniProtKB-SubCell"/>
</dbReference>
<dbReference type="InterPro" id="IPR005828">
    <property type="entry name" value="MFS_sugar_transport-like"/>
</dbReference>
<dbReference type="Gene3D" id="1.20.1250.20">
    <property type="entry name" value="MFS general substrate transporter like domains"/>
    <property type="match status" value="1"/>
</dbReference>
<comment type="similarity">
    <text evidence="2 7">Belongs to the major facilitator superfamily. Sugar transporter (TC 2.A.1.1) family.</text>
</comment>
<evidence type="ECO:0000256" key="7">
    <source>
        <dbReference type="RuleBase" id="RU003346"/>
    </source>
</evidence>
<evidence type="ECO:0000259" key="9">
    <source>
        <dbReference type="PROSITE" id="PS50850"/>
    </source>
</evidence>
<evidence type="ECO:0000256" key="1">
    <source>
        <dbReference type="ARBA" id="ARBA00004141"/>
    </source>
</evidence>
<feature type="transmembrane region" description="Helical" evidence="8">
    <location>
        <begin position="138"/>
        <end position="163"/>
    </location>
</feature>
<dbReference type="OMA" id="MMVVLIP"/>
<dbReference type="FunFam" id="1.20.1250.20:FF:000134">
    <property type="entry name" value="MFS sugar transporter protein"/>
    <property type="match status" value="1"/>
</dbReference>
<dbReference type="InterPro" id="IPR020846">
    <property type="entry name" value="MFS_dom"/>
</dbReference>
<feature type="transmembrane region" description="Helical" evidence="8">
    <location>
        <begin position="7"/>
        <end position="38"/>
    </location>
</feature>
<feature type="transmembrane region" description="Helical" evidence="8">
    <location>
        <begin position="264"/>
        <end position="282"/>
    </location>
</feature>
<dbReference type="InterPro" id="IPR036259">
    <property type="entry name" value="MFS_trans_sf"/>
</dbReference>
<dbReference type="SUPFAM" id="SSF103473">
    <property type="entry name" value="MFS general substrate transporter"/>
    <property type="match status" value="1"/>
</dbReference>
<comment type="subcellular location">
    <subcellularLocation>
        <location evidence="1">Membrane</location>
        <topology evidence="1">Multi-pass membrane protein</topology>
    </subcellularLocation>
</comment>
<gene>
    <name evidence="10" type="ORF">PISL3812_05816</name>
</gene>
<feature type="transmembrane region" description="Helical" evidence="8">
    <location>
        <begin position="110"/>
        <end position="126"/>
    </location>
</feature>
<proteinExistence type="inferred from homology"/>
<dbReference type="EMBL" id="CVMT01000005">
    <property type="protein sequence ID" value="CRG88781.1"/>
    <property type="molecule type" value="Genomic_DNA"/>
</dbReference>
<dbReference type="InterPro" id="IPR050360">
    <property type="entry name" value="MFS_Sugar_Transporters"/>
</dbReference>
<sequence>MVKLDYNLFVIAFVAITGSFTFGFSNSCIGSVIGFSSFLNYFSLSTSSTLLGTLSSLFAAGTAIGALIQAWLSDKLGRVKTLQLACVFCIVGGAIQAGSVHISMLLVGRFISGFGVGFMATLVPIYQSEIAPPETRGALVGSHGIFILLGYALSAWIGYGVWFASNGTFQWRFELAVQVISPIFLLVGSPLLPESPRWLTDNGREADAFKILCRLHQDPNGSDRNARAHEEFDQITRQCLVDKELNTKLGKWALFTIPSYRKRLICGTLTFFMAQSTGVLVINNYQVLLYNTLGLYDSFPLLLYALYLTVAALMNVVSAYIMDKAGRKRLFILGCIFCSIDMVLYTVMVTKYSGTDNKVGNGFGVLFLFMFVSIYATTIDATEYVYAAEIFPTHVRSMGMGISIFSQAVWTVLYTEVAPTAFSTIGWKYYLVFILVPLACIPVVWKLFPETKGLSLEEIGAAFGDTVAVDITHTGKSERQVHNFQLAENAAETSEKSV</sequence>
<feature type="transmembrane region" description="Helical" evidence="8">
    <location>
        <begin position="302"/>
        <end position="321"/>
    </location>
</feature>
<dbReference type="Proteomes" id="UP000054383">
    <property type="component" value="Unassembled WGS sequence"/>
</dbReference>
<dbReference type="InterPro" id="IPR005829">
    <property type="entry name" value="Sugar_transporter_CS"/>
</dbReference>
<evidence type="ECO:0000313" key="11">
    <source>
        <dbReference type="Proteomes" id="UP000054383"/>
    </source>
</evidence>
<feature type="transmembrane region" description="Helical" evidence="8">
    <location>
        <begin position="398"/>
        <end position="415"/>
    </location>
</feature>
<keyword evidence="5 8" id="KW-1133">Transmembrane helix</keyword>
<evidence type="ECO:0000256" key="3">
    <source>
        <dbReference type="ARBA" id="ARBA00022448"/>
    </source>
</evidence>
<dbReference type="OrthoDB" id="6612291at2759"/>
<dbReference type="PANTHER" id="PTHR48022:SF11">
    <property type="entry name" value="MONOSACCHARIDE TRANSPORTER (HXT8), PUTATIVE (AFU_ORTHOLOGUE AFUA_2G08120)-RELATED"/>
    <property type="match status" value="1"/>
</dbReference>
<dbReference type="PROSITE" id="PS00216">
    <property type="entry name" value="SUGAR_TRANSPORT_1"/>
    <property type="match status" value="1"/>
</dbReference>
<dbReference type="PANTHER" id="PTHR48022">
    <property type="entry name" value="PLASTIDIC GLUCOSE TRANSPORTER 4"/>
    <property type="match status" value="1"/>
</dbReference>
<feature type="transmembrane region" description="Helical" evidence="8">
    <location>
        <begin position="50"/>
        <end position="72"/>
    </location>
</feature>
<dbReference type="PROSITE" id="PS00217">
    <property type="entry name" value="SUGAR_TRANSPORT_2"/>
    <property type="match status" value="1"/>
</dbReference>
<dbReference type="GO" id="GO:0005351">
    <property type="term" value="F:carbohydrate:proton symporter activity"/>
    <property type="evidence" value="ECO:0007669"/>
    <property type="project" value="TreeGrafter"/>
</dbReference>
<dbReference type="NCBIfam" id="TIGR00879">
    <property type="entry name" value="SP"/>
    <property type="match status" value="1"/>
</dbReference>
<keyword evidence="3 7" id="KW-0813">Transport</keyword>
<evidence type="ECO:0000256" key="6">
    <source>
        <dbReference type="ARBA" id="ARBA00023136"/>
    </source>
</evidence>
<dbReference type="PRINTS" id="PR00171">
    <property type="entry name" value="SUGRTRNSPORT"/>
</dbReference>
<accession>A0A0U1M1D4</accession>